<dbReference type="Proteomes" id="UP000236370">
    <property type="component" value="Unassembled WGS sequence"/>
</dbReference>
<protein>
    <submittedName>
        <fullName evidence="2">SERPINA9 isoform 3</fullName>
    </submittedName>
</protein>
<dbReference type="EMBL" id="NBAG03000028">
    <property type="protein sequence ID" value="PNI97487.1"/>
    <property type="molecule type" value="Genomic_DNA"/>
</dbReference>
<evidence type="ECO:0000313" key="3">
    <source>
        <dbReference type="Proteomes" id="UP000236370"/>
    </source>
</evidence>
<gene>
    <name evidence="2" type="ORF">CK820_G0025079</name>
</gene>
<evidence type="ECO:0000256" key="1">
    <source>
        <dbReference type="SAM" id="MobiDB-lite"/>
    </source>
</evidence>
<feature type="region of interest" description="Disordered" evidence="1">
    <location>
        <begin position="131"/>
        <end position="156"/>
    </location>
</feature>
<sequence>MRSAGGRGEIKVRRELQPSKQVPRLTNHARTGQEKRNLQRRILFQNGILPLWSTLCCWPLCSNLLCVPGQCPQCIPPPFLHKEHPCLTGVFPQHRLCLPPIPQAGFGDPESEHLLLPRECLHFPGHAFPWGPLSHQDPDSPGPGLQPHTHTRVCHPPGLPAPGSLTDCSQQRPDLEDGKCPLHQEGAAAAGKFPGQCQEAV</sequence>
<accession>A0A2J8QMI5</accession>
<organism evidence="2 3">
    <name type="scientific">Pan troglodytes</name>
    <name type="common">Chimpanzee</name>
    <dbReference type="NCBI Taxonomy" id="9598"/>
    <lineage>
        <taxon>Eukaryota</taxon>
        <taxon>Metazoa</taxon>
        <taxon>Chordata</taxon>
        <taxon>Craniata</taxon>
        <taxon>Vertebrata</taxon>
        <taxon>Euteleostomi</taxon>
        <taxon>Mammalia</taxon>
        <taxon>Eutheria</taxon>
        <taxon>Euarchontoglires</taxon>
        <taxon>Primates</taxon>
        <taxon>Haplorrhini</taxon>
        <taxon>Catarrhini</taxon>
        <taxon>Hominidae</taxon>
        <taxon>Pan</taxon>
    </lineage>
</organism>
<proteinExistence type="predicted"/>
<comment type="caution">
    <text evidence="2">The sequence shown here is derived from an EMBL/GenBank/DDBJ whole genome shotgun (WGS) entry which is preliminary data.</text>
</comment>
<evidence type="ECO:0000313" key="2">
    <source>
        <dbReference type="EMBL" id="PNI97487.1"/>
    </source>
</evidence>
<dbReference type="AlphaFoldDB" id="A0A2J8QMI5"/>
<name>A0A2J8QMI5_PANTR</name>
<reference evidence="2 3" key="1">
    <citation type="submission" date="2017-12" db="EMBL/GenBank/DDBJ databases">
        <title>High-resolution comparative analysis of great ape genomes.</title>
        <authorList>
            <person name="Pollen A."/>
            <person name="Hastie A."/>
            <person name="Hormozdiari F."/>
            <person name="Dougherty M."/>
            <person name="Liu R."/>
            <person name="Chaisson M."/>
            <person name="Hoppe E."/>
            <person name="Hill C."/>
            <person name="Pang A."/>
            <person name="Hillier L."/>
            <person name="Baker C."/>
            <person name="Armstrong J."/>
            <person name="Shendure J."/>
            <person name="Paten B."/>
            <person name="Wilson R."/>
            <person name="Chao H."/>
            <person name="Schneider V."/>
            <person name="Ventura M."/>
            <person name="Kronenberg Z."/>
            <person name="Murali S."/>
            <person name="Gordon D."/>
            <person name="Cantsilieris S."/>
            <person name="Munson K."/>
            <person name="Nelson B."/>
            <person name="Raja A."/>
            <person name="Underwood J."/>
            <person name="Diekhans M."/>
            <person name="Fiddes I."/>
            <person name="Haussler D."/>
            <person name="Eichler E."/>
        </authorList>
    </citation>
    <scope>NUCLEOTIDE SEQUENCE [LARGE SCALE GENOMIC DNA]</scope>
    <source>
        <strain evidence="2">Yerkes chimp pedigree #C0471</strain>
    </source>
</reference>